<organism evidence="2 3">
    <name type="scientific">Hyaloscypha bicolor E</name>
    <dbReference type="NCBI Taxonomy" id="1095630"/>
    <lineage>
        <taxon>Eukaryota</taxon>
        <taxon>Fungi</taxon>
        <taxon>Dikarya</taxon>
        <taxon>Ascomycota</taxon>
        <taxon>Pezizomycotina</taxon>
        <taxon>Leotiomycetes</taxon>
        <taxon>Helotiales</taxon>
        <taxon>Hyaloscyphaceae</taxon>
        <taxon>Hyaloscypha</taxon>
        <taxon>Hyaloscypha bicolor</taxon>
    </lineage>
</organism>
<keyword evidence="3" id="KW-1185">Reference proteome</keyword>
<dbReference type="RefSeq" id="XP_024734115.1">
    <property type="nucleotide sequence ID" value="XM_024873221.1"/>
</dbReference>
<dbReference type="InterPro" id="IPR000210">
    <property type="entry name" value="BTB/POZ_dom"/>
</dbReference>
<dbReference type="Pfam" id="PF00651">
    <property type="entry name" value="BTB"/>
    <property type="match status" value="1"/>
</dbReference>
<dbReference type="AlphaFoldDB" id="A0A2J6T2G6"/>
<accession>A0A2J6T2G6</accession>
<dbReference type="CDD" id="cd18186">
    <property type="entry name" value="BTB_POZ_ZBTB_KLHL-like"/>
    <property type="match status" value="1"/>
</dbReference>
<evidence type="ECO:0000313" key="2">
    <source>
        <dbReference type="EMBL" id="PMD57211.1"/>
    </source>
</evidence>
<dbReference type="OrthoDB" id="5326346at2759"/>
<feature type="domain" description="BTB" evidence="1">
    <location>
        <begin position="88"/>
        <end position="173"/>
    </location>
</feature>
<dbReference type="InParanoid" id="A0A2J6T2G6"/>
<dbReference type="InterPro" id="IPR011333">
    <property type="entry name" value="SKP1/BTB/POZ_sf"/>
</dbReference>
<evidence type="ECO:0000313" key="3">
    <source>
        <dbReference type="Proteomes" id="UP000235371"/>
    </source>
</evidence>
<sequence length="395" mass="43631">MAVELLSFDPDGDLLLVLADSNENDDSTGSDGLDGGAIEQTATQLSLPDMIASTTLSRFDGDSIESPPPELESPKAQKEIHMLVSSKHLMLASPVFKAMLQHNNFKEGDTLRSSGKVKVELPDDDPAALRILLDIIHGRVRQVPRQVNLRIMTELSVLVDKYQMLEVVELCVELWMSTLKSSVPMFFTADLLAWLNISWVFGLADIFKQISRIAMRGSTDLFGAHESHLPIPQPVFAAISDARRKGIQDAIAVVEYTIMKYQGPMQHCRTFWPGNRIKKNTACDGLILGSLLKSASANGLWPPPSHPYTGHTFSGIITRARLLEITALCEEPFSQYSSGNLNIVPSHGVKQSICAQMDALEANINGLDLKAFKEPRKGPFKKDAFVEHWPILQTE</sequence>
<reference evidence="2 3" key="1">
    <citation type="submission" date="2016-04" db="EMBL/GenBank/DDBJ databases">
        <title>A degradative enzymes factory behind the ericoid mycorrhizal symbiosis.</title>
        <authorList>
            <consortium name="DOE Joint Genome Institute"/>
            <person name="Martino E."/>
            <person name="Morin E."/>
            <person name="Grelet G."/>
            <person name="Kuo A."/>
            <person name="Kohler A."/>
            <person name="Daghino S."/>
            <person name="Barry K."/>
            <person name="Choi C."/>
            <person name="Cichocki N."/>
            <person name="Clum A."/>
            <person name="Copeland A."/>
            <person name="Hainaut M."/>
            <person name="Haridas S."/>
            <person name="Labutti K."/>
            <person name="Lindquist E."/>
            <person name="Lipzen A."/>
            <person name="Khouja H.-R."/>
            <person name="Murat C."/>
            <person name="Ohm R."/>
            <person name="Olson A."/>
            <person name="Spatafora J."/>
            <person name="Veneault-Fourrey C."/>
            <person name="Henrissat B."/>
            <person name="Grigoriev I."/>
            <person name="Martin F."/>
            <person name="Perotto S."/>
        </authorList>
    </citation>
    <scope>NUCLEOTIDE SEQUENCE [LARGE SCALE GENOMIC DNA]</scope>
    <source>
        <strain evidence="2 3">E</strain>
    </source>
</reference>
<protein>
    <recommendedName>
        <fullName evidence="1">BTB domain-containing protein</fullName>
    </recommendedName>
</protein>
<gene>
    <name evidence="2" type="ORF">K444DRAFT_49244</name>
</gene>
<dbReference type="EMBL" id="KZ613847">
    <property type="protein sequence ID" value="PMD57211.1"/>
    <property type="molecule type" value="Genomic_DNA"/>
</dbReference>
<dbReference type="Gene3D" id="3.30.710.10">
    <property type="entry name" value="Potassium Channel Kv1.1, Chain A"/>
    <property type="match status" value="1"/>
</dbReference>
<dbReference type="STRING" id="1095630.A0A2J6T2G6"/>
<dbReference type="SUPFAM" id="SSF54695">
    <property type="entry name" value="POZ domain"/>
    <property type="match status" value="1"/>
</dbReference>
<name>A0A2J6T2G6_9HELO</name>
<evidence type="ECO:0000259" key="1">
    <source>
        <dbReference type="Pfam" id="PF00651"/>
    </source>
</evidence>
<dbReference type="Proteomes" id="UP000235371">
    <property type="component" value="Unassembled WGS sequence"/>
</dbReference>
<dbReference type="GeneID" id="36581301"/>
<proteinExistence type="predicted"/>